<dbReference type="Proteomes" id="UP001500191">
    <property type="component" value="Unassembled WGS sequence"/>
</dbReference>
<organism evidence="3 4">
    <name type="scientific">Deinococcus depolymerans</name>
    <dbReference type="NCBI Taxonomy" id="392408"/>
    <lineage>
        <taxon>Bacteria</taxon>
        <taxon>Thermotogati</taxon>
        <taxon>Deinococcota</taxon>
        <taxon>Deinococci</taxon>
        <taxon>Deinococcales</taxon>
        <taxon>Deinococcaceae</taxon>
        <taxon>Deinococcus</taxon>
    </lineage>
</organism>
<evidence type="ECO:0000313" key="4">
    <source>
        <dbReference type="Proteomes" id="UP001500191"/>
    </source>
</evidence>
<dbReference type="InterPro" id="IPR052021">
    <property type="entry name" value="Type-I_RS_S_subunit"/>
</dbReference>
<dbReference type="PANTHER" id="PTHR30408">
    <property type="entry name" value="TYPE-1 RESTRICTION ENZYME ECOKI SPECIFICITY PROTEIN"/>
    <property type="match status" value="1"/>
</dbReference>
<dbReference type="GO" id="GO:0004519">
    <property type="term" value="F:endonuclease activity"/>
    <property type="evidence" value="ECO:0007669"/>
    <property type="project" value="UniProtKB-KW"/>
</dbReference>
<dbReference type="CDD" id="cd16961">
    <property type="entry name" value="RMtype1_S_TRD-CR_like"/>
    <property type="match status" value="1"/>
</dbReference>
<dbReference type="Gene3D" id="3.90.220.20">
    <property type="entry name" value="DNA methylase specificity domains"/>
    <property type="match status" value="2"/>
</dbReference>
<keyword evidence="1" id="KW-0680">Restriction system</keyword>
<dbReference type="SUPFAM" id="SSF116734">
    <property type="entry name" value="DNA methylase specificity domain"/>
    <property type="match status" value="2"/>
</dbReference>
<dbReference type="EMBL" id="BAAADB010000034">
    <property type="protein sequence ID" value="GAA0524040.1"/>
    <property type="molecule type" value="Genomic_DNA"/>
</dbReference>
<gene>
    <name evidence="3" type="ORF">GCM10008937_34450</name>
</gene>
<reference evidence="3 4" key="1">
    <citation type="journal article" date="2019" name="Int. J. Syst. Evol. Microbiol.">
        <title>The Global Catalogue of Microorganisms (GCM) 10K type strain sequencing project: providing services to taxonomists for standard genome sequencing and annotation.</title>
        <authorList>
            <consortium name="The Broad Institute Genomics Platform"/>
            <consortium name="The Broad Institute Genome Sequencing Center for Infectious Disease"/>
            <person name="Wu L."/>
            <person name="Ma J."/>
        </authorList>
    </citation>
    <scope>NUCLEOTIDE SEQUENCE [LARGE SCALE GENOMIC DNA]</scope>
    <source>
        <strain evidence="3 4">JCM 14368</strain>
    </source>
</reference>
<dbReference type="CDD" id="cd17256">
    <property type="entry name" value="RMtype1_S_EcoJA65PI-TRD1-CR1_like"/>
    <property type="match status" value="1"/>
</dbReference>
<dbReference type="PANTHER" id="PTHR30408:SF12">
    <property type="entry name" value="TYPE I RESTRICTION ENZYME MJAVIII SPECIFICITY SUBUNIT"/>
    <property type="match status" value="1"/>
</dbReference>
<keyword evidence="4" id="KW-1185">Reference proteome</keyword>
<sequence length="390" mass="43099">MNSSMGRQGWTSHVFGNLVKNINDYFDSVRDGILPYVAGPHISLGKIMISAYGSTADDDFPPTFKRRFHPGDVLLHSRGIEKLAVVDRIGVTGEKLFVLRTRDQSLLLQEFLPWLLLSARVQAHLQDNFTGSVNKFLNWKPLSDMQVALPPIEEQKRLADLLWASETHQEALVKENTAVKVLRKKLLDQVLSAMSVETLPLESLIKPDTTITYGIVQAGPEVENGVPYIRVSDMTDGQLSLEGMKRTAPEIAAKFKRSRVETGDLVVALRGRTGLTLKVPDELAGANLTQGTARVAINSEQINPDFVVAVMNSAWMASEINRNAKGSTFTELTLAALRNLPVPRLGLEKEAELLRDLRAMSHAEVATAHSLEKLRRTKSTLLSSIFGDPQ</sequence>
<keyword evidence="3" id="KW-0540">Nuclease</keyword>
<keyword evidence="3" id="KW-0378">Hydrolase</keyword>
<evidence type="ECO:0000256" key="2">
    <source>
        <dbReference type="ARBA" id="ARBA00023125"/>
    </source>
</evidence>
<keyword evidence="3" id="KW-0255">Endonuclease</keyword>
<protein>
    <submittedName>
        <fullName evidence="3">Restriction endonuclease subunit S</fullName>
    </submittedName>
</protein>
<dbReference type="InterPro" id="IPR044946">
    <property type="entry name" value="Restrct_endonuc_typeI_TRD_sf"/>
</dbReference>
<comment type="caution">
    <text evidence="3">The sequence shown here is derived from an EMBL/GenBank/DDBJ whole genome shotgun (WGS) entry which is preliminary data.</text>
</comment>
<proteinExistence type="predicted"/>
<name>A0ABN1CQZ4_9DEIO</name>
<keyword evidence="2" id="KW-0238">DNA-binding</keyword>
<accession>A0ABN1CQZ4</accession>
<evidence type="ECO:0000313" key="3">
    <source>
        <dbReference type="EMBL" id="GAA0524040.1"/>
    </source>
</evidence>
<evidence type="ECO:0000256" key="1">
    <source>
        <dbReference type="ARBA" id="ARBA00022747"/>
    </source>
</evidence>